<dbReference type="Pfam" id="PF10531">
    <property type="entry name" value="SLBB"/>
    <property type="match status" value="1"/>
</dbReference>
<dbReference type="PANTHER" id="PTHR21180">
    <property type="entry name" value="ENDONUCLEASE/EXONUCLEASE/PHOSPHATASE FAMILY DOMAIN-CONTAINING PROTEIN 1"/>
    <property type="match status" value="1"/>
</dbReference>
<evidence type="ECO:0000259" key="3">
    <source>
        <dbReference type="SMART" id="SM00278"/>
    </source>
</evidence>
<keyword evidence="2" id="KW-1133">Transmembrane helix</keyword>
<protein>
    <recommendedName>
        <fullName evidence="3">Helix-hairpin-helix DNA-binding motif class 1 domain-containing protein</fullName>
    </recommendedName>
</protein>
<comment type="caution">
    <text evidence="4">The sequence shown here is derived from an EMBL/GenBank/DDBJ whole genome shotgun (WGS) entry which is preliminary data.</text>
</comment>
<dbReference type="Gene3D" id="3.10.560.10">
    <property type="entry name" value="Outer membrane lipoprotein wza domain like"/>
    <property type="match status" value="1"/>
</dbReference>
<dbReference type="Gene3D" id="1.10.150.320">
    <property type="entry name" value="Photosystem II 12 kDa extrinsic protein"/>
    <property type="match status" value="1"/>
</dbReference>
<dbReference type="GO" id="GO:0003677">
    <property type="term" value="F:DNA binding"/>
    <property type="evidence" value="ECO:0007669"/>
    <property type="project" value="InterPro"/>
</dbReference>
<dbReference type="GO" id="GO:0015627">
    <property type="term" value="C:type II protein secretion system complex"/>
    <property type="evidence" value="ECO:0007669"/>
    <property type="project" value="TreeGrafter"/>
</dbReference>
<dbReference type="InterPro" id="IPR010994">
    <property type="entry name" value="RuvA_2-like"/>
</dbReference>
<dbReference type="EMBL" id="MFJX01000046">
    <property type="protein sequence ID" value="OGG30210.1"/>
    <property type="molecule type" value="Genomic_DNA"/>
</dbReference>
<evidence type="ECO:0000256" key="1">
    <source>
        <dbReference type="SAM" id="MobiDB-lite"/>
    </source>
</evidence>
<feature type="transmembrane region" description="Helical" evidence="2">
    <location>
        <begin position="20"/>
        <end position="41"/>
    </location>
</feature>
<feature type="region of interest" description="Disordered" evidence="1">
    <location>
        <begin position="158"/>
        <end position="177"/>
    </location>
</feature>
<dbReference type="PANTHER" id="PTHR21180:SF32">
    <property type="entry name" value="ENDONUCLEASE_EXONUCLEASE_PHOSPHATASE FAMILY DOMAIN-CONTAINING PROTEIN 1"/>
    <property type="match status" value="1"/>
</dbReference>
<dbReference type="InterPro" id="IPR051675">
    <property type="entry name" value="Endo/Exo/Phosphatase_dom_1"/>
</dbReference>
<dbReference type="InterPro" id="IPR019554">
    <property type="entry name" value="Soluble_ligand-bd"/>
</dbReference>
<dbReference type="Pfam" id="PF12836">
    <property type="entry name" value="HHH_3"/>
    <property type="match status" value="1"/>
</dbReference>
<dbReference type="InterPro" id="IPR003583">
    <property type="entry name" value="Hlx-hairpin-Hlx_DNA-bd_motif"/>
</dbReference>
<proteinExistence type="predicted"/>
<dbReference type="Proteomes" id="UP000176450">
    <property type="component" value="Unassembled WGS sequence"/>
</dbReference>
<reference evidence="4 5" key="1">
    <citation type="journal article" date="2016" name="Nat. Commun.">
        <title>Thousands of microbial genomes shed light on interconnected biogeochemical processes in an aquifer system.</title>
        <authorList>
            <person name="Anantharaman K."/>
            <person name="Brown C.T."/>
            <person name="Hug L.A."/>
            <person name="Sharon I."/>
            <person name="Castelle C.J."/>
            <person name="Probst A.J."/>
            <person name="Thomas B.C."/>
            <person name="Singh A."/>
            <person name="Wilkins M.J."/>
            <person name="Karaoz U."/>
            <person name="Brodie E.L."/>
            <person name="Williams K.H."/>
            <person name="Hubbard S.S."/>
            <person name="Banfield J.F."/>
        </authorList>
    </citation>
    <scope>NUCLEOTIDE SEQUENCE [LARGE SCALE GENOMIC DNA]</scope>
</reference>
<dbReference type="AlphaFoldDB" id="A0A1F6AZW0"/>
<keyword evidence="2" id="KW-0812">Transmembrane</keyword>
<feature type="domain" description="Helix-hairpin-helix DNA-binding motif class 1" evidence="3">
    <location>
        <begin position="191"/>
        <end position="210"/>
    </location>
</feature>
<evidence type="ECO:0000256" key="2">
    <source>
        <dbReference type="SAM" id="Phobius"/>
    </source>
</evidence>
<organism evidence="4 5">
    <name type="scientific">Candidatus Gottesmanbacteria bacterium RIFCSPLOWO2_01_FULL_46_9</name>
    <dbReference type="NCBI Taxonomy" id="1798394"/>
    <lineage>
        <taxon>Bacteria</taxon>
        <taxon>Candidatus Gottesmaniibacteriota</taxon>
    </lineage>
</organism>
<evidence type="ECO:0000313" key="5">
    <source>
        <dbReference type="Proteomes" id="UP000176450"/>
    </source>
</evidence>
<keyword evidence="2" id="KW-0472">Membrane</keyword>
<evidence type="ECO:0000313" key="4">
    <source>
        <dbReference type="EMBL" id="OGG30210.1"/>
    </source>
</evidence>
<dbReference type="SMART" id="SM00278">
    <property type="entry name" value="HhH1"/>
    <property type="match status" value="1"/>
</dbReference>
<dbReference type="SUPFAM" id="SSF47781">
    <property type="entry name" value="RuvA domain 2-like"/>
    <property type="match status" value="1"/>
</dbReference>
<dbReference type="GO" id="GO:0015628">
    <property type="term" value="P:protein secretion by the type II secretion system"/>
    <property type="evidence" value="ECO:0007669"/>
    <property type="project" value="TreeGrafter"/>
</dbReference>
<dbReference type="GO" id="GO:0006281">
    <property type="term" value="P:DNA repair"/>
    <property type="evidence" value="ECO:0007669"/>
    <property type="project" value="InterPro"/>
</dbReference>
<sequence>MDLPDDLEDHGSASFWRTYRLPIILGSSSLFLVALSVVLLVKSTQTVTPIQFSHMESSSDALGVNSGDVHGASIQASQSANLGTILVDIEGAVGNPGVIRLPAGSRVEEAIQSAGGLRSNADTAYISQNINRAMKVADGMKIYIPSLGEATTSYNTSSVKTGGETSHNINQSDSGQSQSGAFISINMASKDQLDSLPGVGPVTAQKIIDNRPYERLEDVVTKKAIGASLFEKLKNSLTL</sequence>
<accession>A0A1F6AZW0</accession>
<gene>
    <name evidence="4" type="ORF">A3A63_01430</name>
</gene>
<name>A0A1F6AZW0_9BACT</name>